<accession>A0A0N4YTK8</accession>
<gene>
    <name evidence="1" type="ORF">NBR_LOCUS20581</name>
</gene>
<dbReference type="OMA" id="FYFYEFV"/>
<dbReference type="GO" id="GO:0005769">
    <property type="term" value="C:early endosome"/>
    <property type="evidence" value="ECO:0007669"/>
    <property type="project" value="TreeGrafter"/>
</dbReference>
<dbReference type="Proteomes" id="UP000271162">
    <property type="component" value="Unassembled WGS sequence"/>
</dbReference>
<name>A0A0N4YTK8_NIPBR</name>
<evidence type="ECO:0000313" key="1">
    <source>
        <dbReference type="EMBL" id="VDL84318.1"/>
    </source>
</evidence>
<dbReference type="STRING" id="27835.A0A0N4YTK8"/>
<dbReference type="PANTHER" id="PTHR16797:SF4">
    <property type="entry name" value="40-KDA HUNTINGTIN-ASSOCIATED PROTEIN"/>
    <property type="match status" value="1"/>
</dbReference>
<dbReference type="SUPFAM" id="SSF48452">
    <property type="entry name" value="TPR-like"/>
    <property type="match status" value="1"/>
</dbReference>
<dbReference type="InterPro" id="IPR039494">
    <property type="entry name" value="F8A"/>
</dbReference>
<evidence type="ECO:0000313" key="2">
    <source>
        <dbReference type="Proteomes" id="UP000271162"/>
    </source>
</evidence>
<dbReference type="EMBL" id="UYSL01025297">
    <property type="protein sequence ID" value="VDL84318.1"/>
    <property type="molecule type" value="Genomic_DNA"/>
</dbReference>
<dbReference type="GO" id="GO:0099518">
    <property type="term" value="P:vesicle cytoskeletal trafficking"/>
    <property type="evidence" value="ECO:0007669"/>
    <property type="project" value="TreeGrafter"/>
</dbReference>
<proteinExistence type="predicted"/>
<keyword evidence="2" id="KW-1185">Reference proteome</keyword>
<sequence>MIIISLGSKDVPQTVDMATFLNSWQEFKAVLEGTNKKLLKKPNFPLAINQLNSLSLQMQDEELSRHAAVCHSEQASLYAKMGNHNEERKQYLVAAHLLNNNLRQGASSRSRVRSYLPNEITVFYSKAVKLCLEIKAFRLAGMTSLEAANAMIDCNQYEMATEHAQRAARLLEGDFITHTKALYCLATIYFHLSQWELFLAVVDDLWMAIMKNRPKSLMGRKMLKDLEVVTVLILWKTRLSPSGRHKLLMDLYMNNHNTNISKPSGRLSANESSSLSPQEFSVVERFLNFLSLGKVQEASDALFGSTDPSTVSSHSIRKLTFLSPLAIEVIHLLTSEMISN</sequence>
<dbReference type="WBParaSite" id="NBR_0002058001-mRNA-1">
    <property type="protein sequence ID" value="NBR_0002058001-mRNA-1"/>
    <property type="gene ID" value="NBR_0002058001"/>
</dbReference>
<protein>
    <submittedName>
        <fullName evidence="3">Factor VIII intron 22 protein-like</fullName>
    </submittedName>
</protein>
<dbReference type="PANTHER" id="PTHR16797">
    <property type="entry name" value="FACTOR VIII-ASSOCIATED GENE 1"/>
    <property type="match status" value="1"/>
</dbReference>
<dbReference type="InterPro" id="IPR011990">
    <property type="entry name" value="TPR-like_helical_dom_sf"/>
</dbReference>
<dbReference type="AlphaFoldDB" id="A0A0N4YTK8"/>
<organism evidence="3">
    <name type="scientific">Nippostrongylus brasiliensis</name>
    <name type="common">Rat hookworm</name>
    <dbReference type="NCBI Taxonomy" id="27835"/>
    <lineage>
        <taxon>Eukaryota</taxon>
        <taxon>Metazoa</taxon>
        <taxon>Ecdysozoa</taxon>
        <taxon>Nematoda</taxon>
        <taxon>Chromadorea</taxon>
        <taxon>Rhabditida</taxon>
        <taxon>Rhabditina</taxon>
        <taxon>Rhabditomorpha</taxon>
        <taxon>Strongyloidea</taxon>
        <taxon>Heligmosomidae</taxon>
        <taxon>Nippostrongylus</taxon>
    </lineage>
</organism>
<dbReference type="Gene3D" id="1.25.40.10">
    <property type="entry name" value="Tetratricopeptide repeat domain"/>
    <property type="match status" value="1"/>
</dbReference>
<evidence type="ECO:0000313" key="3">
    <source>
        <dbReference type="WBParaSite" id="NBR_0002058001-mRNA-1"/>
    </source>
</evidence>
<reference evidence="3" key="1">
    <citation type="submission" date="2017-02" db="UniProtKB">
        <authorList>
            <consortium name="WormBaseParasite"/>
        </authorList>
    </citation>
    <scope>IDENTIFICATION</scope>
</reference>
<reference evidence="1 2" key="2">
    <citation type="submission" date="2018-11" db="EMBL/GenBank/DDBJ databases">
        <authorList>
            <consortium name="Pathogen Informatics"/>
        </authorList>
    </citation>
    <scope>NUCLEOTIDE SEQUENCE [LARGE SCALE GENOMIC DNA]</scope>
</reference>